<reference evidence="2 3" key="1">
    <citation type="submission" date="2020-02" db="EMBL/GenBank/DDBJ databases">
        <authorList>
            <person name="Ma Q."/>
            <person name="Huang Y."/>
            <person name="Song X."/>
            <person name="Pei D."/>
        </authorList>
    </citation>
    <scope>NUCLEOTIDE SEQUENCE [LARGE SCALE GENOMIC DNA]</scope>
    <source>
        <strain evidence="2">Sxm20200214</strain>
        <tissue evidence="2">Leaf</tissue>
    </source>
</reference>
<evidence type="ECO:0000256" key="1">
    <source>
        <dbReference type="SAM" id="MobiDB-lite"/>
    </source>
</evidence>
<keyword evidence="3" id="KW-1185">Reference proteome</keyword>
<accession>A0A8X7QKX7</accession>
<name>A0A8X7QKX7_BRACI</name>
<protein>
    <submittedName>
        <fullName evidence="2">Uncharacterized protein</fullName>
    </submittedName>
</protein>
<organism evidence="2 3">
    <name type="scientific">Brassica carinata</name>
    <name type="common">Ethiopian mustard</name>
    <name type="synonym">Abyssinian cabbage</name>
    <dbReference type="NCBI Taxonomy" id="52824"/>
    <lineage>
        <taxon>Eukaryota</taxon>
        <taxon>Viridiplantae</taxon>
        <taxon>Streptophyta</taxon>
        <taxon>Embryophyta</taxon>
        <taxon>Tracheophyta</taxon>
        <taxon>Spermatophyta</taxon>
        <taxon>Magnoliopsida</taxon>
        <taxon>eudicotyledons</taxon>
        <taxon>Gunneridae</taxon>
        <taxon>Pentapetalae</taxon>
        <taxon>rosids</taxon>
        <taxon>malvids</taxon>
        <taxon>Brassicales</taxon>
        <taxon>Brassicaceae</taxon>
        <taxon>Brassiceae</taxon>
        <taxon>Brassica</taxon>
    </lineage>
</organism>
<evidence type="ECO:0000313" key="2">
    <source>
        <dbReference type="EMBL" id="KAG2269793.1"/>
    </source>
</evidence>
<feature type="region of interest" description="Disordered" evidence="1">
    <location>
        <begin position="1"/>
        <end position="27"/>
    </location>
</feature>
<gene>
    <name evidence="2" type="ORF">Bca52824_064348</name>
</gene>
<evidence type="ECO:0000313" key="3">
    <source>
        <dbReference type="Proteomes" id="UP000886595"/>
    </source>
</evidence>
<dbReference type="AlphaFoldDB" id="A0A8X7QKX7"/>
<proteinExistence type="predicted"/>
<dbReference type="Proteomes" id="UP000886595">
    <property type="component" value="Unassembled WGS sequence"/>
</dbReference>
<comment type="caution">
    <text evidence="2">The sequence shown here is derived from an EMBL/GenBank/DDBJ whole genome shotgun (WGS) entry which is preliminary data.</text>
</comment>
<sequence length="106" mass="11453">MNHSSGISAPPETDPQHSPLSFLGGEGSSSFAEEARFLREVHETAGRSGAAATLFSLAGSRWCHLSGKSWPYHSVPDGQRVFGIAAHARFFRRTGHMLAEGSMVRK</sequence>
<dbReference type="EMBL" id="JAAMPC010000013">
    <property type="protein sequence ID" value="KAG2269793.1"/>
    <property type="molecule type" value="Genomic_DNA"/>
</dbReference>